<comment type="caution">
    <text evidence="1">The sequence shown here is derived from an EMBL/GenBank/DDBJ whole genome shotgun (WGS) entry which is preliminary data.</text>
</comment>
<dbReference type="Proteomes" id="UP000016620">
    <property type="component" value="Unassembled WGS sequence"/>
</dbReference>
<dbReference type="EMBL" id="ANNG01000006">
    <property type="protein sequence ID" value="ERJ30456.1"/>
    <property type="molecule type" value="Genomic_DNA"/>
</dbReference>
<gene>
    <name evidence="1" type="ORF">UNSWCS_665</name>
</gene>
<evidence type="ECO:0000313" key="1">
    <source>
        <dbReference type="EMBL" id="ERJ30456.1"/>
    </source>
</evidence>
<protein>
    <submittedName>
        <fullName evidence="1">Uncharacterized protein</fullName>
    </submittedName>
</protein>
<accession>U2F1T9</accession>
<evidence type="ECO:0000313" key="2">
    <source>
        <dbReference type="Proteomes" id="UP000016620"/>
    </source>
</evidence>
<name>U2F1T9_9BACT</name>
<proteinExistence type="predicted"/>
<dbReference type="PATRIC" id="fig|1242968.3.peg.381"/>
<organism evidence="1 2">
    <name type="scientific">Campylobacter concisus UNSWCS</name>
    <dbReference type="NCBI Taxonomy" id="1242968"/>
    <lineage>
        <taxon>Bacteria</taxon>
        <taxon>Pseudomonadati</taxon>
        <taxon>Campylobacterota</taxon>
        <taxon>Epsilonproteobacteria</taxon>
        <taxon>Campylobacterales</taxon>
        <taxon>Campylobacteraceae</taxon>
        <taxon>Campylobacter</taxon>
    </lineage>
</organism>
<dbReference type="AlphaFoldDB" id="U2F1T9"/>
<sequence length="43" mass="4863">MLPYKGQEPKVSHRAFKEHICSIIKESIDTKLGKSGLLWHGAK</sequence>
<reference evidence="1 2" key="1">
    <citation type="journal article" date="2013" name="BMC Genomics">
        <title>Comparative genomics of Campylobacter concisus isolates reveals genetic diversity and provides insights into disease association.</title>
        <authorList>
            <person name="Deshpande N.P."/>
            <person name="Kaakoush N.O."/>
            <person name="Wilkins M.R."/>
            <person name="Mitchell H.M."/>
        </authorList>
    </citation>
    <scope>NUCLEOTIDE SEQUENCE [LARGE SCALE GENOMIC DNA]</scope>
    <source>
        <strain evidence="1 2">UNSWCS</strain>
    </source>
</reference>